<accession>A0ABR0EI59</accession>
<name>A0ABR0EI59_ZASCE</name>
<keyword evidence="2" id="KW-1185">Reference proteome</keyword>
<organism evidence="1 2">
    <name type="scientific">Zasmidium cellare</name>
    <name type="common">Wine cellar mold</name>
    <name type="synonym">Racodium cellare</name>
    <dbReference type="NCBI Taxonomy" id="395010"/>
    <lineage>
        <taxon>Eukaryota</taxon>
        <taxon>Fungi</taxon>
        <taxon>Dikarya</taxon>
        <taxon>Ascomycota</taxon>
        <taxon>Pezizomycotina</taxon>
        <taxon>Dothideomycetes</taxon>
        <taxon>Dothideomycetidae</taxon>
        <taxon>Mycosphaerellales</taxon>
        <taxon>Mycosphaerellaceae</taxon>
        <taxon>Zasmidium</taxon>
    </lineage>
</organism>
<sequence>MSTTAALAAPLRFANGDLLVKLSADGRYDILVHRNAILQHCPALAPVLRAPDDPAYIAAFDNNSTALTLPGHPRPIKLYSIAMSLADGTLLLEGTEYNGMDETASATCVSFDHSQLATEGWPDCDHGSQRDCYRGPEDAARQYNVLFQVLQGFKVDPTQLYTNNGKFTHDSLCFISELCARAEYLGCLPQISKVLLDAILPFKGLWKHVCQEPRPYLLLAVKLRSKHLYLDALRHLLGDPQKTHLSFLSGHLNMDPGNLENWIDDNITEQFRIMHSLKEDLRLLRLETWHKSDRRGRNWHTHTEHRSKVPWYGLNPTDDQQHDLAAHSVVQDYWLSFLGSQDSAQQSMYASSSVPLSPIAGPLKDTIKNIGIYANTDRPADLFGPGVAETLIREAETPTSIEHVTHHLNKCVQSAYTILSNTLRTRTHTQKGDNLVYRQSRCIGDDRHWTYMAVESEVPWERDDEWDEVEVPGSAGLDFTPASRQLLAAVGII</sequence>
<proteinExistence type="predicted"/>
<protein>
    <submittedName>
        <fullName evidence="1">Uncharacterized protein</fullName>
    </submittedName>
</protein>
<dbReference type="Proteomes" id="UP001305779">
    <property type="component" value="Unassembled WGS sequence"/>
</dbReference>
<comment type="caution">
    <text evidence="1">The sequence shown here is derived from an EMBL/GenBank/DDBJ whole genome shotgun (WGS) entry which is preliminary data.</text>
</comment>
<evidence type="ECO:0000313" key="1">
    <source>
        <dbReference type="EMBL" id="KAK4500818.1"/>
    </source>
</evidence>
<gene>
    <name evidence="1" type="ORF">PRZ48_009010</name>
</gene>
<reference evidence="1 2" key="1">
    <citation type="journal article" date="2023" name="G3 (Bethesda)">
        <title>A chromosome-level genome assembly of Zasmidium syzygii isolated from banana leaves.</title>
        <authorList>
            <person name="van Westerhoven A.C."/>
            <person name="Mehrabi R."/>
            <person name="Talebi R."/>
            <person name="Steentjes M.B.F."/>
            <person name="Corcolon B."/>
            <person name="Chong P.A."/>
            <person name="Kema G.H.J."/>
            <person name="Seidl M.F."/>
        </authorList>
    </citation>
    <scope>NUCLEOTIDE SEQUENCE [LARGE SCALE GENOMIC DNA]</scope>
    <source>
        <strain evidence="1 2">P124</strain>
    </source>
</reference>
<dbReference type="EMBL" id="JAXOVC010000006">
    <property type="protein sequence ID" value="KAK4500818.1"/>
    <property type="molecule type" value="Genomic_DNA"/>
</dbReference>
<evidence type="ECO:0000313" key="2">
    <source>
        <dbReference type="Proteomes" id="UP001305779"/>
    </source>
</evidence>